<keyword evidence="3" id="KW-0460">Magnesium</keyword>
<proteinExistence type="inferred from homology"/>
<dbReference type="PANTHER" id="PTHR43768:SF3">
    <property type="entry name" value="TREHALOSE 6-PHOSPHATE PHOSPHATASE"/>
    <property type="match status" value="1"/>
</dbReference>
<comment type="pathway">
    <text evidence="3">Glycan biosynthesis; trehalose biosynthesis.</text>
</comment>
<dbReference type="NCBIfam" id="TIGR00685">
    <property type="entry name" value="T6PP"/>
    <property type="match status" value="1"/>
</dbReference>
<dbReference type="Proteomes" id="UP000282515">
    <property type="component" value="Unassembled WGS sequence"/>
</dbReference>
<evidence type="ECO:0000256" key="1">
    <source>
        <dbReference type="ARBA" id="ARBA00022801"/>
    </source>
</evidence>
<comment type="catalytic activity">
    <reaction evidence="3">
        <text>alpha,alpha-trehalose 6-phosphate + H2O = alpha,alpha-trehalose + phosphate</text>
        <dbReference type="Rhea" id="RHEA:23420"/>
        <dbReference type="ChEBI" id="CHEBI:15377"/>
        <dbReference type="ChEBI" id="CHEBI:16551"/>
        <dbReference type="ChEBI" id="CHEBI:43474"/>
        <dbReference type="ChEBI" id="CHEBI:58429"/>
        <dbReference type="EC" id="3.1.3.12"/>
    </reaction>
</comment>
<comment type="caution">
    <text evidence="4">The sequence shown here is derived from an EMBL/GenBank/DDBJ whole genome shotgun (WGS) entry which is preliminary data.</text>
</comment>
<dbReference type="Pfam" id="PF02358">
    <property type="entry name" value="Trehalose_PPase"/>
    <property type="match status" value="1"/>
</dbReference>
<keyword evidence="3" id="KW-0479">Metal-binding</keyword>
<comment type="similarity">
    <text evidence="3">Belongs to the trehalose phosphatase family.</text>
</comment>
<name>A0A3L8PIJ7_9ACTN</name>
<evidence type="ECO:0000313" key="4">
    <source>
        <dbReference type="EMBL" id="RLV55041.1"/>
    </source>
</evidence>
<dbReference type="AlphaFoldDB" id="A0A3L8PIJ7"/>
<evidence type="ECO:0000256" key="2">
    <source>
        <dbReference type="ARBA" id="ARBA00024179"/>
    </source>
</evidence>
<dbReference type="InterPro" id="IPR023214">
    <property type="entry name" value="HAD_sf"/>
</dbReference>
<dbReference type="UniPathway" id="UPA00299"/>
<comment type="cofactor">
    <cofactor evidence="3">
        <name>Mg(2+)</name>
        <dbReference type="ChEBI" id="CHEBI:18420"/>
    </cofactor>
</comment>
<dbReference type="Gene3D" id="3.40.50.1000">
    <property type="entry name" value="HAD superfamily/HAD-like"/>
    <property type="match status" value="1"/>
</dbReference>
<accession>A0A3L8PIJ7</accession>
<comment type="function">
    <text evidence="2 3">Removes the phosphate from trehalose 6-phosphate to produce free trehalose.</text>
</comment>
<organism evidence="4 5">
    <name type="scientific">Aeromicrobium phragmitis</name>
    <dbReference type="NCBI Taxonomy" id="2478914"/>
    <lineage>
        <taxon>Bacteria</taxon>
        <taxon>Bacillati</taxon>
        <taxon>Actinomycetota</taxon>
        <taxon>Actinomycetes</taxon>
        <taxon>Propionibacteriales</taxon>
        <taxon>Nocardioidaceae</taxon>
        <taxon>Aeromicrobium</taxon>
    </lineage>
</organism>
<evidence type="ECO:0000313" key="5">
    <source>
        <dbReference type="Proteomes" id="UP000282515"/>
    </source>
</evidence>
<dbReference type="GO" id="GO:0046872">
    <property type="term" value="F:metal ion binding"/>
    <property type="evidence" value="ECO:0007669"/>
    <property type="project" value="UniProtKB-KW"/>
</dbReference>
<sequence length="264" mass="28054">MTARLPDPVLTDPEGTLLGLDFDGTLAPIVEDPQRAFIHPGSLAALCRLGSRLGQIAIITGRPLDQVRRLGRFEASGGLDHLVICGQYGAERWDASTGVISRPPQPESVAELERRLPRWLAEHDAEAVRLENKGLALALHTRGVAPGLLDELAGPLKALADELGLAIEPGRQVIELRAPGTNKGDALLGLVEQTQARQIVFAGDDLGDLPAFDAVDALRADGHWGHLVCSASVEQQALVPRSDLVLDGPDDVAAWLTELADALA</sequence>
<gene>
    <name evidence="4" type="primary">otsB</name>
    <name evidence="4" type="ORF">D9V41_13170</name>
</gene>
<dbReference type="InterPro" id="IPR003337">
    <property type="entry name" value="Trehalose_PPase"/>
</dbReference>
<reference evidence="4 5" key="1">
    <citation type="submission" date="2018-10" db="EMBL/GenBank/DDBJ databases">
        <title>Aeromicrobium sp. 9W16Y-2 whole genome shotgun sequence.</title>
        <authorList>
            <person name="Li F."/>
        </authorList>
    </citation>
    <scope>NUCLEOTIDE SEQUENCE [LARGE SCALE GENOMIC DNA]</scope>
    <source>
        <strain evidence="4 5">9W16Y-2</strain>
    </source>
</reference>
<dbReference type="GO" id="GO:0005992">
    <property type="term" value="P:trehalose biosynthetic process"/>
    <property type="evidence" value="ECO:0007669"/>
    <property type="project" value="UniProtKB-UniPathway"/>
</dbReference>
<evidence type="ECO:0000256" key="3">
    <source>
        <dbReference type="RuleBase" id="RU361117"/>
    </source>
</evidence>
<dbReference type="OrthoDB" id="9816160at2"/>
<dbReference type="EMBL" id="RDBF01000011">
    <property type="protein sequence ID" value="RLV55041.1"/>
    <property type="molecule type" value="Genomic_DNA"/>
</dbReference>
<keyword evidence="1 3" id="KW-0378">Hydrolase</keyword>
<protein>
    <recommendedName>
        <fullName evidence="3">Trehalose 6-phosphate phosphatase</fullName>
        <ecNumber evidence="3">3.1.3.12</ecNumber>
    </recommendedName>
</protein>
<dbReference type="InterPro" id="IPR044651">
    <property type="entry name" value="OTSB-like"/>
</dbReference>
<dbReference type="RefSeq" id="WP_121795043.1">
    <property type="nucleotide sequence ID" value="NZ_RDBF01000011.1"/>
</dbReference>
<keyword evidence="5" id="KW-1185">Reference proteome</keyword>
<dbReference type="PANTHER" id="PTHR43768">
    <property type="entry name" value="TREHALOSE 6-PHOSPHATE PHOSPHATASE"/>
    <property type="match status" value="1"/>
</dbReference>
<dbReference type="SUPFAM" id="SSF56784">
    <property type="entry name" value="HAD-like"/>
    <property type="match status" value="1"/>
</dbReference>
<dbReference type="GO" id="GO:0004805">
    <property type="term" value="F:trehalose-phosphatase activity"/>
    <property type="evidence" value="ECO:0007669"/>
    <property type="project" value="UniProtKB-EC"/>
</dbReference>
<dbReference type="EC" id="3.1.3.12" evidence="3"/>
<dbReference type="Gene3D" id="3.30.70.1020">
    <property type="entry name" value="Trehalose-6-phosphate phosphatase related protein, domain 2"/>
    <property type="match status" value="1"/>
</dbReference>
<dbReference type="InterPro" id="IPR036412">
    <property type="entry name" value="HAD-like_sf"/>
</dbReference>